<sequence>MKEINKRDERLRILQLDKPQHGTSYITSNYSQYRQRHRKPSPTISDSRRRDSDFAFLPPIKQGRSFNLVEMFSGEKQSQKMSRQKTELYGDNSAPFSSKTKVRLGSESVSEKIVTVGNRGSGSSYGAHSKVKHDSNVFRRPKYMQL</sequence>
<feature type="region of interest" description="Disordered" evidence="1">
    <location>
        <begin position="31"/>
        <end position="52"/>
    </location>
</feature>
<accession>A0A8S4A359</accession>
<evidence type="ECO:0000313" key="3">
    <source>
        <dbReference type="Proteomes" id="UP000678393"/>
    </source>
</evidence>
<name>A0A8S4A359_9EUPU</name>
<evidence type="ECO:0000313" key="2">
    <source>
        <dbReference type="EMBL" id="CAG5135734.1"/>
    </source>
</evidence>
<organism evidence="2 3">
    <name type="scientific">Candidula unifasciata</name>
    <dbReference type="NCBI Taxonomy" id="100452"/>
    <lineage>
        <taxon>Eukaryota</taxon>
        <taxon>Metazoa</taxon>
        <taxon>Spiralia</taxon>
        <taxon>Lophotrochozoa</taxon>
        <taxon>Mollusca</taxon>
        <taxon>Gastropoda</taxon>
        <taxon>Heterobranchia</taxon>
        <taxon>Euthyneura</taxon>
        <taxon>Panpulmonata</taxon>
        <taxon>Eupulmonata</taxon>
        <taxon>Stylommatophora</taxon>
        <taxon>Helicina</taxon>
        <taxon>Helicoidea</taxon>
        <taxon>Geomitridae</taxon>
        <taxon>Candidula</taxon>
    </lineage>
</organism>
<reference evidence="2" key="1">
    <citation type="submission" date="2021-04" db="EMBL/GenBank/DDBJ databases">
        <authorList>
            <consortium name="Molecular Ecology Group"/>
        </authorList>
    </citation>
    <scope>NUCLEOTIDE SEQUENCE</scope>
</reference>
<feature type="region of interest" description="Disordered" evidence="1">
    <location>
        <begin position="76"/>
        <end position="109"/>
    </location>
</feature>
<comment type="caution">
    <text evidence="2">The sequence shown here is derived from an EMBL/GenBank/DDBJ whole genome shotgun (WGS) entry which is preliminary data.</text>
</comment>
<gene>
    <name evidence="2" type="ORF">CUNI_LOCUS21292</name>
</gene>
<keyword evidence="3" id="KW-1185">Reference proteome</keyword>
<protein>
    <submittedName>
        <fullName evidence="2">Uncharacterized protein</fullName>
    </submittedName>
</protein>
<dbReference type="AlphaFoldDB" id="A0A8S4A359"/>
<evidence type="ECO:0000256" key="1">
    <source>
        <dbReference type="SAM" id="MobiDB-lite"/>
    </source>
</evidence>
<dbReference type="Proteomes" id="UP000678393">
    <property type="component" value="Unassembled WGS sequence"/>
</dbReference>
<dbReference type="EMBL" id="CAJHNH020008454">
    <property type="protein sequence ID" value="CAG5135734.1"/>
    <property type="molecule type" value="Genomic_DNA"/>
</dbReference>
<proteinExistence type="predicted"/>